<dbReference type="STRING" id="1209931.A0A135V8C4"/>
<dbReference type="AlphaFoldDB" id="A0A135V8C4"/>
<keyword evidence="2" id="KW-1185">Reference proteome</keyword>
<name>A0A135V8C4_9PEZI</name>
<evidence type="ECO:0008006" key="3">
    <source>
        <dbReference type="Google" id="ProtNLM"/>
    </source>
</evidence>
<gene>
    <name evidence="1" type="ORF">CSAL01_09189</name>
</gene>
<organism evidence="1 2">
    <name type="scientific">Colletotrichum salicis</name>
    <dbReference type="NCBI Taxonomy" id="1209931"/>
    <lineage>
        <taxon>Eukaryota</taxon>
        <taxon>Fungi</taxon>
        <taxon>Dikarya</taxon>
        <taxon>Ascomycota</taxon>
        <taxon>Pezizomycotina</taxon>
        <taxon>Sordariomycetes</taxon>
        <taxon>Hypocreomycetidae</taxon>
        <taxon>Glomerellales</taxon>
        <taxon>Glomerellaceae</taxon>
        <taxon>Colletotrichum</taxon>
        <taxon>Colletotrichum acutatum species complex</taxon>
    </lineage>
</organism>
<protein>
    <recommendedName>
        <fullName evidence="3">Vegetative incompatibility protein HET-E-1</fullName>
    </recommendedName>
</protein>
<proteinExistence type="predicted"/>
<sequence>MFEWYKRAAACYVYLDDVLANNKLAYKASFFANSRWFARGWTLQKLLAASKVYFYDQCWDCVHQIWKADEEDVYPLQTYPENQQGSSKSDEERPCHLNVVQQMAQQQRPEFNRDGAFDMSCDDFIRVISDITTIDITALSIQFDVMHQNFSLAKKMSWAAKRETTRLEDRAYSLMGLFDVNMPLLYGEGEKAFFRLQEEITKKSDDE</sequence>
<reference evidence="1 2" key="1">
    <citation type="submission" date="2014-02" db="EMBL/GenBank/DDBJ databases">
        <title>The genome sequence of Colletotrichum salicis CBS 607.94.</title>
        <authorList>
            <person name="Baroncelli R."/>
            <person name="Thon M.R."/>
        </authorList>
    </citation>
    <scope>NUCLEOTIDE SEQUENCE [LARGE SCALE GENOMIC DNA]</scope>
    <source>
        <strain evidence="1 2">CBS 607.94</strain>
    </source>
</reference>
<dbReference type="PANTHER" id="PTHR10622">
    <property type="entry name" value="HET DOMAIN-CONTAINING PROTEIN"/>
    <property type="match status" value="1"/>
</dbReference>
<dbReference type="Proteomes" id="UP000070121">
    <property type="component" value="Unassembled WGS sequence"/>
</dbReference>
<evidence type="ECO:0000313" key="2">
    <source>
        <dbReference type="Proteomes" id="UP000070121"/>
    </source>
</evidence>
<evidence type="ECO:0000313" key="1">
    <source>
        <dbReference type="EMBL" id="KXH68946.1"/>
    </source>
</evidence>
<dbReference type="EMBL" id="JFFI01000196">
    <property type="protein sequence ID" value="KXH68946.1"/>
    <property type="molecule type" value="Genomic_DNA"/>
</dbReference>
<dbReference type="PANTHER" id="PTHR10622:SF10">
    <property type="entry name" value="HET DOMAIN-CONTAINING PROTEIN"/>
    <property type="match status" value="1"/>
</dbReference>
<comment type="caution">
    <text evidence="1">The sequence shown here is derived from an EMBL/GenBank/DDBJ whole genome shotgun (WGS) entry which is preliminary data.</text>
</comment>
<dbReference type="OrthoDB" id="194358at2759"/>
<accession>A0A135V8C4</accession>